<proteinExistence type="predicted"/>
<dbReference type="Proteomes" id="UP000298652">
    <property type="component" value="Chromosome 3"/>
</dbReference>
<evidence type="ECO:0000256" key="1">
    <source>
        <dbReference type="SAM" id="MobiDB-lite"/>
    </source>
</evidence>
<gene>
    <name evidence="2" type="ORF">SEVIR_3G232901v2</name>
</gene>
<organism evidence="2 3">
    <name type="scientific">Setaria viridis</name>
    <name type="common">Green bristlegrass</name>
    <name type="synonym">Setaria italica subsp. viridis</name>
    <dbReference type="NCBI Taxonomy" id="4556"/>
    <lineage>
        <taxon>Eukaryota</taxon>
        <taxon>Viridiplantae</taxon>
        <taxon>Streptophyta</taxon>
        <taxon>Embryophyta</taxon>
        <taxon>Tracheophyta</taxon>
        <taxon>Spermatophyta</taxon>
        <taxon>Magnoliopsida</taxon>
        <taxon>Liliopsida</taxon>
        <taxon>Poales</taxon>
        <taxon>Poaceae</taxon>
        <taxon>PACMAD clade</taxon>
        <taxon>Panicoideae</taxon>
        <taxon>Panicodae</taxon>
        <taxon>Paniceae</taxon>
        <taxon>Cenchrinae</taxon>
        <taxon>Setaria</taxon>
    </lineage>
</organism>
<sequence length="108" mass="11182">MGNCGTKPKTSDGDDAPSPAEQRTPAPAAEGERKDEEVAGAAPEEASHAVVAPQSEEATTTTDETKEPDEPKEKQEVPREDADQGKEKETPTTEGPGELPASTPASVA</sequence>
<protein>
    <submittedName>
        <fullName evidence="2">Uncharacterized protein</fullName>
    </submittedName>
</protein>
<keyword evidence="3" id="KW-1185">Reference proteome</keyword>
<evidence type="ECO:0000313" key="3">
    <source>
        <dbReference type="Proteomes" id="UP000298652"/>
    </source>
</evidence>
<evidence type="ECO:0000313" key="2">
    <source>
        <dbReference type="EMBL" id="TKW27063.1"/>
    </source>
</evidence>
<reference evidence="2" key="1">
    <citation type="submission" date="2019-03" db="EMBL/GenBank/DDBJ databases">
        <title>WGS assembly of Setaria viridis.</title>
        <authorList>
            <person name="Huang P."/>
            <person name="Jenkins J."/>
            <person name="Grimwood J."/>
            <person name="Barry K."/>
            <person name="Healey A."/>
            <person name="Mamidi S."/>
            <person name="Sreedasyam A."/>
            <person name="Shu S."/>
            <person name="Feldman M."/>
            <person name="Wu J."/>
            <person name="Yu Y."/>
            <person name="Chen C."/>
            <person name="Johnson J."/>
            <person name="Rokhsar D."/>
            <person name="Baxter I."/>
            <person name="Schmutz J."/>
            <person name="Brutnell T."/>
            <person name="Kellogg E."/>
        </authorList>
    </citation>
    <scope>NUCLEOTIDE SEQUENCE [LARGE SCALE GENOMIC DNA]</scope>
</reference>
<dbReference type="EMBL" id="CM016554">
    <property type="protein sequence ID" value="TKW27063.1"/>
    <property type="molecule type" value="Genomic_DNA"/>
</dbReference>
<feature type="compositionally biased region" description="Basic and acidic residues" evidence="1">
    <location>
        <begin position="63"/>
        <end position="91"/>
    </location>
</feature>
<dbReference type="OMA" id="NCGAKPK"/>
<name>A0A4U6VGE9_SETVI</name>
<dbReference type="AlphaFoldDB" id="A0A4U6VGE9"/>
<dbReference type="Gramene" id="TKW27063">
    <property type="protein sequence ID" value="TKW27063"/>
    <property type="gene ID" value="SEVIR_3G232901v2"/>
</dbReference>
<feature type="region of interest" description="Disordered" evidence="1">
    <location>
        <begin position="1"/>
        <end position="108"/>
    </location>
</feature>
<accession>A0A4U6VGE9</accession>